<dbReference type="RefSeq" id="WP_344639703.1">
    <property type="nucleotide sequence ID" value="NZ_BAAATR010000034.1"/>
</dbReference>
<protein>
    <submittedName>
        <fullName evidence="1">Uncharacterized protein</fullName>
    </submittedName>
</protein>
<dbReference type="EMBL" id="BAAATR010000034">
    <property type="protein sequence ID" value="GAA2267219.1"/>
    <property type="molecule type" value="Genomic_DNA"/>
</dbReference>
<comment type="caution">
    <text evidence="1">The sequence shown here is derived from an EMBL/GenBank/DDBJ whole genome shotgun (WGS) entry which is preliminary data.</text>
</comment>
<evidence type="ECO:0000313" key="2">
    <source>
        <dbReference type="Proteomes" id="UP001500305"/>
    </source>
</evidence>
<organism evidence="1 2">
    <name type="scientific">Kitasatospora cystarginea</name>
    <dbReference type="NCBI Taxonomy" id="58350"/>
    <lineage>
        <taxon>Bacteria</taxon>
        <taxon>Bacillati</taxon>
        <taxon>Actinomycetota</taxon>
        <taxon>Actinomycetes</taxon>
        <taxon>Kitasatosporales</taxon>
        <taxon>Streptomycetaceae</taxon>
        <taxon>Kitasatospora</taxon>
    </lineage>
</organism>
<reference evidence="1 2" key="1">
    <citation type="journal article" date="2019" name="Int. J. Syst. Evol. Microbiol.">
        <title>The Global Catalogue of Microorganisms (GCM) 10K type strain sequencing project: providing services to taxonomists for standard genome sequencing and annotation.</title>
        <authorList>
            <consortium name="The Broad Institute Genomics Platform"/>
            <consortium name="The Broad Institute Genome Sequencing Center for Infectious Disease"/>
            <person name="Wu L."/>
            <person name="Ma J."/>
        </authorList>
    </citation>
    <scope>NUCLEOTIDE SEQUENCE [LARGE SCALE GENOMIC DNA]</scope>
    <source>
        <strain evidence="1 2">JCM 7356</strain>
    </source>
</reference>
<dbReference type="Proteomes" id="UP001500305">
    <property type="component" value="Unassembled WGS sequence"/>
</dbReference>
<proteinExistence type="predicted"/>
<keyword evidence="2" id="KW-1185">Reference proteome</keyword>
<sequence>MTEESWQLKHGDGLIGTLVLEAVDMFWTDCRFVPGPGWENLRPLFEASRDAWKAGDTDAAVEADDAIHAVGLVLVPVGGGTPLTEFLLRINGDKARFRY</sequence>
<name>A0ABN3EQW9_9ACTN</name>
<evidence type="ECO:0000313" key="1">
    <source>
        <dbReference type="EMBL" id="GAA2267219.1"/>
    </source>
</evidence>
<gene>
    <name evidence="1" type="ORF">GCM10010430_60510</name>
</gene>
<accession>A0ABN3EQW9</accession>